<evidence type="ECO:0000313" key="1">
    <source>
        <dbReference type="EMBL" id="VAW02798.1"/>
    </source>
</evidence>
<gene>
    <name evidence="1" type="ORF">MNBD_ALPHA06-311</name>
</gene>
<proteinExistence type="predicted"/>
<protein>
    <submittedName>
        <fullName evidence="1">Uncharacterized protein</fullName>
    </submittedName>
</protein>
<accession>A0A3B0SC95</accession>
<name>A0A3B0SC95_9ZZZZ</name>
<dbReference type="EMBL" id="UOEE01000346">
    <property type="protein sequence ID" value="VAW02798.1"/>
    <property type="molecule type" value="Genomic_DNA"/>
</dbReference>
<organism evidence="1">
    <name type="scientific">hydrothermal vent metagenome</name>
    <dbReference type="NCBI Taxonomy" id="652676"/>
    <lineage>
        <taxon>unclassified sequences</taxon>
        <taxon>metagenomes</taxon>
        <taxon>ecological metagenomes</taxon>
    </lineage>
</organism>
<reference evidence="1" key="1">
    <citation type="submission" date="2018-06" db="EMBL/GenBank/DDBJ databases">
        <authorList>
            <person name="Zhirakovskaya E."/>
        </authorList>
    </citation>
    <scope>NUCLEOTIDE SEQUENCE</scope>
</reference>
<dbReference type="AlphaFoldDB" id="A0A3B0SC95"/>
<sequence>MLNPKTGNRKKKAIRQNVNVSGLFRNYLTIVPAKIL</sequence>